<evidence type="ECO:0000313" key="1">
    <source>
        <dbReference type="EMBL" id="KHJ83698.1"/>
    </source>
</evidence>
<dbReference type="AlphaFoldDB" id="A0A0B1SEI2"/>
<dbReference type="Proteomes" id="UP000053660">
    <property type="component" value="Unassembled WGS sequence"/>
</dbReference>
<protein>
    <submittedName>
        <fullName evidence="1">Uncharacterized protein</fullName>
    </submittedName>
</protein>
<keyword evidence="2" id="KW-1185">Reference proteome</keyword>
<accession>A0A0B1SEI2</accession>
<reference evidence="1 2" key="1">
    <citation type="submission" date="2014-03" db="EMBL/GenBank/DDBJ databases">
        <title>Draft genome of the hookworm Oesophagostomum dentatum.</title>
        <authorList>
            <person name="Mitreva M."/>
        </authorList>
    </citation>
    <scope>NUCLEOTIDE SEQUENCE [LARGE SCALE GENOMIC DNA]</scope>
    <source>
        <strain evidence="1 2">OD-Hann</strain>
    </source>
</reference>
<proteinExistence type="predicted"/>
<evidence type="ECO:0000313" key="2">
    <source>
        <dbReference type="Proteomes" id="UP000053660"/>
    </source>
</evidence>
<gene>
    <name evidence="1" type="ORF">OESDEN_16601</name>
</gene>
<dbReference type="EMBL" id="KN572191">
    <property type="protein sequence ID" value="KHJ83698.1"/>
    <property type="molecule type" value="Genomic_DNA"/>
</dbReference>
<name>A0A0B1SEI2_OESDE</name>
<organism evidence="1 2">
    <name type="scientific">Oesophagostomum dentatum</name>
    <name type="common">Nodular worm</name>
    <dbReference type="NCBI Taxonomy" id="61180"/>
    <lineage>
        <taxon>Eukaryota</taxon>
        <taxon>Metazoa</taxon>
        <taxon>Ecdysozoa</taxon>
        <taxon>Nematoda</taxon>
        <taxon>Chromadorea</taxon>
        <taxon>Rhabditida</taxon>
        <taxon>Rhabditina</taxon>
        <taxon>Rhabditomorpha</taxon>
        <taxon>Strongyloidea</taxon>
        <taxon>Strongylidae</taxon>
        <taxon>Oesophagostomum</taxon>
    </lineage>
</organism>
<sequence>MDMRMQIVAVLLSGRVLKLYAVKRHPHLPTTKSPPPFQQPQHQLLIKALRTLRQRDFVILVLHPLVTSTPQEAAVRLCSIHTEQILNQSTAEVKAAVLSPASLLGVK</sequence>